<feature type="binding site" evidence="9">
    <location>
        <begin position="265"/>
        <end position="268"/>
    </location>
    <ligand>
        <name>ATP</name>
        <dbReference type="ChEBI" id="CHEBI:30616"/>
    </ligand>
</feature>
<feature type="binding site" evidence="9">
    <location>
        <begin position="250"/>
        <end position="252"/>
    </location>
    <ligand>
        <name>ATP</name>
        <dbReference type="ChEBI" id="CHEBI:30616"/>
    </ligand>
</feature>
<feature type="site" description="Important for serine binding" evidence="8">
    <location>
        <position position="370"/>
    </location>
</feature>
<dbReference type="Pfam" id="PF00587">
    <property type="entry name" value="tRNA-synt_2b"/>
    <property type="match status" value="1"/>
</dbReference>
<evidence type="ECO:0000313" key="12">
    <source>
        <dbReference type="Proteomes" id="UP001153954"/>
    </source>
</evidence>
<feature type="binding site" evidence="8">
    <location>
        <position position="368"/>
    </location>
    <ligand>
        <name>L-serine</name>
        <dbReference type="ChEBI" id="CHEBI:33384"/>
    </ligand>
</feature>
<feature type="domain" description="Aminoacyl-transfer RNA synthetases class-II family profile" evidence="10">
    <location>
        <begin position="169"/>
        <end position="395"/>
    </location>
</feature>
<dbReference type="EC" id="6.1.1.11" evidence="2"/>
<feature type="binding site" evidence="8">
    <location>
        <position position="219"/>
    </location>
    <ligand>
        <name>L-serine</name>
        <dbReference type="ChEBI" id="CHEBI:33384"/>
    </ligand>
</feature>
<dbReference type="GO" id="GO:0005524">
    <property type="term" value="F:ATP binding"/>
    <property type="evidence" value="ECO:0007669"/>
    <property type="project" value="UniProtKB-KW"/>
</dbReference>
<dbReference type="FunFam" id="3.30.930.10:FF:000078">
    <property type="entry name" value="Seryl-tRNA synthetase"/>
    <property type="match status" value="1"/>
</dbReference>
<evidence type="ECO:0000256" key="3">
    <source>
        <dbReference type="ARBA" id="ARBA00022598"/>
    </source>
</evidence>
<keyword evidence="5 9" id="KW-0067">ATP-binding</keyword>
<evidence type="ECO:0000259" key="10">
    <source>
        <dbReference type="PROSITE" id="PS50862"/>
    </source>
</evidence>
<dbReference type="InterPro" id="IPR002314">
    <property type="entry name" value="aa-tRNA-synt_IIb"/>
</dbReference>
<dbReference type="PROSITE" id="PS50862">
    <property type="entry name" value="AA_TRNA_LIGASE_II"/>
    <property type="match status" value="1"/>
</dbReference>
<dbReference type="GO" id="GO:0006434">
    <property type="term" value="P:seryl-tRNA aminoacylation"/>
    <property type="evidence" value="ECO:0007669"/>
    <property type="project" value="InterPro"/>
</dbReference>
<proteinExistence type="inferred from homology"/>
<dbReference type="InterPro" id="IPR006195">
    <property type="entry name" value="aa-tRNA-synth_II"/>
</dbReference>
<feature type="binding site" evidence="9">
    <location>
        <begin position="336"/>
        <end position="339"/>
    </location>
    <ligand>
        <name>ATP</name>
        <dbReference type="ChEBI" id="CHEBI:30616"/>
    </ligand>
</feature>
<evidence type="ECO:0000256" key="2">
    <source>
        <dbReference type="ARBA" id="ARBA00012840"/>
    </source>
</evidence>
<comment type="similarity">
    <text evidence="1">Belongs to the class-II aminoacyl-tRNA synthetase family. Type-1 seryl-tRNA synthetase subfamily.</text>
</comment>
<accession>A0AAU9UF26</accession>
<keyword evidence="12" id="KW-1185">Reference proteome</keyword>
<name>A0AAU9UF26_EUPED</name>
<dbReference type="GO" id="GO:0004828">
    <property type="term" value="F:serine-tRNA ligase activity"/>
    <property type="evidence" value="ECO:0007669"/>
    <property type="project" value="UniProtKB-EC"/>
</dbReference>
<evidence type="ECO:0000256" key="6">
    <source>
        <dbReference type="ARBA" id="ARBA00023146"/>
    </source>
</evidence>
<dbReference type="InterPro" id="IPR002317">
    <property type="entry name" value="Ser-tRNA-ligase_type_1"/>
</dbReference>
<dbReference type="EMBL" id="CAKOGL010000016">
    <property type="protein sequence ID" value="CAH2096345.1"/>
    <property type="molecule type" value="Genomic_DNA"/>
</dbReference>
<dbReference type="Gene3D" id="3.30.930.10">
    <property type="entry name" value="Bira Bifunctional Protein, Domain 2"/>
    <property type="match status" value="1"/>
</dbReference>
<dbReference type="AlphaFoldDB" id="A0AAU9UF26"/>
<organism evidence="11 12">
    <name type="scientific">Euphydryas editha</name>
    <name type="common">Edith's checkerspot</name>
    <dbReference type="NCBI Taxonomy" id="104508"/>
    <lineage>
        <taxon>Eukaryota</taxon>
        <taxon>Metazoa</taxon>
        <taxon>Ecdysozoa</taxon>
        <taxon>Arthropoda</taxon>
        <taxon>Hexapoda</taxon>
        <taxon>Insecta</taxon>
        <taxon>Pterygota</taxon>
        <taxon>Neoptera</taxon>
        <taxon>Endopterygota</taxon>
        <taxon>Lepidoptera</taxon>
        <taxon>Glossata</taxon>
        <taxon>Ditrysia</taxon>
        <taxon>Papilionoidea</taxon>
        <taxon>Nymphalidae</taxon>
        <taxon>Nymphalinae</taxon>
        <taxon>Euphydryas</taxon>
    </lineage>
</organism>
<gene>
    <name evidence="11" type="ORF">EEDITHA_LOCUS11696</name>
</gene>
<sequence>MFLRLFFKIRFIRKPPMVRKFSTCFPDIDIDYYCDVKNMLEIKRNIQDRKGIGDINKVQEMYSLYKDTQIGDLSHLSIKENLYKELAKLPNKTHPMVKGYTETPQVVHEINKKKDFGPHNPLEFSEITQHLNLMRTDKLGYTCGNKSYYYLGELAELEEALIKYTVFSLLKRKFQLVSVPDILSSNVLQSCGMTINNDRTQIYSLDPVHHGPDLYLSGTAEMSLAGLLTNTVHSEKDLPLKLAAVSRCYRAETSNLVDERGTYRVHQFTKVEMFAVSTPQNSDEMLEYLRETQEELFSPLDFHMKVLDMPPHELGAPAYRKYDIEAWMPGRNNYGEISSCSNCTDYQSRRLNIKYVNENKLKYVHTLNGTACAIPRMLIALLETHQDPKGKINIPSVLQPFINSKKFIVKNSNVPKLKLMKLKK</sequence>
<evidence type="ECO:0000256" key="8">
    <source>
        <dbReference type="PIRSR" id="PIRSR001529-1"/>
    </source>
</evidence>
<dbReference type="PRINTS" id="PR00981">
    <property type="entry name" value="TRNASYNTHSER"/>
</dbReference>
<reference evidence="11" key="1">
    <citation type="submission" date="2022-03" db="EMBL/GenBank/DDBJ databases">
        <authorList>
            <person name="Tunstrom K."/>
        </authorList>
    </citation>
    <scope>NUCLEOTIDE SEQUENCE</scope>
</reference>
<dbReference type="Proteomes" id="UP001153954">
    <property type="component" value="Unassembled WGS sequence"/>
</dbReference>
<feature type="binding site" evidence="8">
    <location>
        <position position="250"/>
    </location>
    <ligand>
        <name>L-serine</name>
        <dbReference type="ChEBI" id="CHEBI:33384"/>
    </ligand>
</feature>
<dbReference type="InterPro" id="IPR045864">
    <property type="entry name" value="aa-tRNA-synth_II/BPL/LPL"/>
</dbReference>
<evidence type="ECO:0000256" key="1">
    <source>
        <dbReference type="ARBA" id="ARBA00010728"/>
    </source>
</evidence>
<keyword evidence="3" id="KW-0436">Ligase</keyword>
<keyword evidence="6" id="KW-0030">Aminoacyl-tRNA synthetase</keyword>
<evidence type="ECO:0000256" key="7">
    <source>
        <dbReference type="ARBA" id="ARBA00031113"/>
    </source>
</evidence>
<evidence type="ECO:0000256" key="9">
    <source>
        <dbReference type="PIRSR" id="PIRSR001529-2"/>
    </source>
</evidence>
<keyword evidence="4" id="KW-0547">Nucleotide-binding</keyword>
<dbReference type="NCBIfam" id="TIGR00414">
    <property type="entry name" value="serS"/>
    <property type="match status" value="1"/>
</dbReference>
<dbReference type="PANTHER" id="PTHR11778">
    <property type="entry name" value="SERYL-TRNA SYNTHETASE"/>
    <property type="match status" value="1"/>
</dbReference>
<comment type="caution">
    <text evidence="11">The sequence shown here is derived from an EMBL/GenBank/DDBJ whole genome shotgun (WGS) entry which is preliminary data.</text>
</comment>
<evidence type="ECO:0000256" key="4">
    <source>
        <dbReference type="ARBA" id="ARBA00022741"/>
    </source>
</evidence>
<dbReference type="SUPFAM" id="SSF55681">
    <property type="entry name" value="Class II aaRS and biotin synthetases"/>
    <property type="match status" value="1"/>
</dbReference>
<dbReference type="PIRSF" id="PIRSF001529">
    <property type="entry name" value="Ser-tRNA-synth_IIa"/>
    <property type="match status" value="1"/>
</dbReference>
<feature type="binding site" evidence="8">
    <location>
        <position position="272"/>
    </location>
    <ligand>
        <name>L-serine</name>
        <dbReference type="ChEBI" id="CHEBI:33384"/>
    </ligand>
</feature>
<protein>
    <recommendedName>
        <fullName evidence="2">serine--tRNA ligase</fullName>
        <ecNumber evidence="2">6.1.1.11</ecNumber>
    </recommendedName>
    <alternativeName>
        <fullName evidence="7">Seryl-tRNA synthetase</fullName>
    </alternativeName>
</protein>
<evidence type="ECO:0000256" key="5">
    <source>
        <dbReference type="ARBA" id="ARBA00022840"/>
    </source>
</evidence>
<evidence type="ECO:0000313" key="11">
    <source>
        <dbReference type="EMBL" id="CAH2096345.1"/>
    </source>
</evidence>